<dbReference type="Pfam" id="PF05736">
    <property type="entry name" value="OprF"/>
    <property type="match status" value="1"/>
</dbReference>
<feature type="domain" description="Outer membrane porin F N-terminal" evidence="2">
    <location>
        <begin position="99"/>
        <end position="215"/>
    </location>
</feature>
<gene>
    <name evidence="3" type="ORF">C5O19_23430</name>
</gene>
<evidence type="ECO:0000313" key="4">
    <source>
        <dbReference type="Proteomes" id="UP000239590"/>
    </source>
</evidence>
<feature type="chain" id="PRO_5015484680" description="Outer membrane porin F N-terminal domain-containing protein" evidence="1">
    <location>
        <begin position="19"/>
        <end position="229"/>
    </location>
</feature>
<protein>
    <recommendedName>
        <fullName evidence="2">Outer membrane porin F N-terminal domain-containing protein</fullName>
    </recommendedName>
</protein>
<dbReference type="Proteomes" id="UP000239590">
    <property type="component" value="Unassembled WGS sequence"/>
</dbReference>
<evidence type="ECO:0000313" key="3">
    <source>
        <dbReference type="EMBL" id="PQA54120.1"/>
    </source>
</evidence>
<evidence type="ECO:0000256" key="1">
    <source>
        <dbReference type="SAM" id="SignalP"/>
    </source>
</evidence>
<feature type="signal peptide" evidence="1">
    <location>
        <begin position="1"/>
        <end position="18"/>
    </location>
</feature>
<reference evidence="4" key="1">
    <citation type="submission" date="2018-02" db="EMBL/GenBank/DDBJ databases">
        <title>Genome sequencing of Solimonas sp. HR-BB.</title>
        <authorList>
            <person name="Lee Y."/>
            <person name="Jeon C.O."/>
        </authorList>
    </citation>
    <scope>NUCLEOTIDE SEQUENCE [LARGE SCALE GENOMIC DNA]</scope>
    <source>
        <strain evidence="4">HR-U</strain>
    </source>
</reference>
<dbReference type="InterPro" id="IPR008722">
    <property type="entry name" value="OprF_membrane_N"/>
</dbReference>
<keyword evidence="1" id="KW-0732">Signal</keyword>
<evidence type="ECO:0000259" key="2">
    <source>
        <dbReference type="Pfam" id="PF05736"/>
    </source>
</evidence>
<dbReference type="OrthoDB" id="1094316at2"/>
<keyword evidence="4" id="KW-1185">Reference proteome</keyword>
<comment type="caution">
    <text evidence="3">The sequence shown here is derived from an EMBL/GenBank/DDBJ whole genome shotgun (WGS) entry which is preliminary data.</text>
</comment>
<dbReference type="EMBL" id="PTRA01000007">
    <property type="protein sequence ID" value="PQA54120.1"/>
    <property type="molecule type" value="Genomic_DNA"/>
</dbReference>
<dbReference type="AlphaFoldDB" id="A0A2S7IFW8"/>
<organism evidence="3 4">
    <name type="scientific">Siphonobacter curvatus</name>
    <dbReference type="NCBI Taxonomy" id="2094562"/>
    <lineage>
        <taxon>Bacteria</taxon>
        <taxon>Pseudomonadati</taxon>
        <taxon>Bacteroidota</taxon>
        <taxon>Cytophagia</taxon>
        <taxon>Cytophagales</taxon>
        <taxon>Cytophagaceae</taxon>
        <taxon>Siphonobacter</taxon>
    </lineage>
</organism>
<name>A0A2S7IFW8_9BACT</name>
<sequence length="229" mass="25740">MRRLLLLALVGLASGAYAQQNPDYYNKKQDYEYRSVPTRTMGSPFERYTHYQITARYGVASPLGSLKDYTNATSKYHYQVAGEFIFPKNFSLGLQFNYSYFKERSPRQLYSEGDQDISAIQTRSLGATSLHVFGKYHFTGSNAPIRPYVLAGLGGTAMRNLTYFGYLEEGKNSVALSGQVGLGARFLFAKNGNFGADVQAAYFYSPFKSDYLSNVTNVSASAGLFYRWW</sequence>
<proteinExistence type="predicted"/>
<accession>A0A2S7IFW8</accession>
<dbReference type="Gene3D" id="2.40.160.20">
    <property type="match status" value="1"/>
</dbReference>
<dbReference type="InterPro" id="IPR011250">
    <property type="entry name" value="OMP/PagP_B-barrel"/>
</dbReference>
<dbReference type="SUPFAM" id="SSF56925">
    <property type="entry name" value="OMPA-like"/>
    <property type="match status" value="1"/>
</dbReference>
<dbReference type="RefSeq" id="WP_104715811.1">
    <property type="nucleotide sequence ID" value="NZ_PTRA01000007.1"/>
</dbReference>